<reference evidence="3" key="1">
    <citation type="submission" date="2010-10" db="EMBL/GenBank/DDBJ databases">
        <title>The complete genome of Halanaerobium praevalens DSM 2228.</title>
        <authorList>
            <consortium name="US DOE Joint Genome Institute (JGI-PGF)"/>
            <person name="Lucas S."/>
            <person name="Copeland A."/>
            <person name="Lapidus A."/>
            <person name="Glavina del Rio T."/>
            <person name="Dalin E."/>
            <person name="Tice H."/>
            <person name="Bruce D."/>
            <person name="Goodwin L."/>
            <person name="Pitluck S."/>
            <person name="Kyrpides N."/>
            <person name="Mavromatis K."/>
            <person name="Ivanova N."/>
            <person name="Ovchinnikova G."/>
            <person name="Chertkov O."/>
            <person name="Detter J.C."/>
            <person name="Han C."/>
            <person name="Larimer F."/>
            <person name="Land M."/>
            <person name="Hauser L."/>
            <person name="Markowitz V."/>
            <person name="Cheng J.-F."/>
            <person name="Hugenholtz P."/>
            <person name="Woyke T."/>
            <person name="Wu D."/>
            <person name="Tindall B."/>
            <person name="Pomrenke H.G."/>
            <person name="Brambilla E."/>
            <person name="Klenk H.-P."/>
            <person name="Eisen J.A."/>
        </authorList>
    </citation>
    <scope>NUCLEOTIDE SEQUENCE [LARGE SCALE GENOMIC DNA]</scope>
    <source>
        <strain evidence="3">ATCC 33744 / DSM 2228 / GSL</strain>
    </source>
</reference>
<evidence type="ECO:0000256" key="1">
    <source>
        <dbReference type="SAM" id="Phobius"/>
    </source>
</evidence>
<evidence type="ECO:0000313" key="2">
    <source>
        <dbReference type="EMBL" id="ADO77004.1"/>
    </source>
</evidence>
<dbReference type="PATRIC" id="fig|572479.3.peg.859"/>
<dbReference type="InterPro" id="IPR007813">
    <property type="entry name" value="PilN"/>
</dbReference>
<proteinExistence type="predicted"/>
<name>E3DR98_HALPG</name>
<evidence type="ECO:0000313" key="3">
    <source>
        <dbReference type="Proteomes" id="UP000006866"/>
    </source>
</evidence>
<dbReference type="OrthoDB" id="2112033at2"/>
<accession>E3DR98</accession>
<dbReference type="Pfam" id="PF05137">
    <property type="entry name" value="PilN"/>
    <property type="match status" value="1"/>
</dbReference>
<keyword evidence="1" id="KW-0472">Membrane</keyword>
<protein>
    <submittedName>
        <fullName evidence="2">Fimbrial assembly family protein</fullName>
    </submittedName>
</protein>
<dbReference type="HOGENOM" id="CLU_1530482_0_0_9"/>
<dbReference type="STRING" id="572479.Hprae_0850"/>
<dbReference type="KEGG" id="hpk:Hprae_0850"/>
<dbReference type="Proteomes" id="UP000006866">
    <property type="component" value="Chromosome"/>
</dbReference>
<keyword evidence="1" id="KW-1133">Transmembrane helix</keyword>
<feature type="transmembrane region" description="Helical" evidence="1">
    <location>
        <begin position="20"/>
        <end position="40"/>
    </location>
</feature>
<reference evidence="2 3" key="2">
    <citation type="journal article" date="2011" name="Stand. Genomic Sci.">
        <title>Complete genome sequence of the extremely halophilic Halanaerobium praevalens type strain (GSL).</title>
        <authorList>
            <person name="Ivanova N."/>
            <person name="Sikorski J."/>
            <person name="Chertkov O."/>
            <person name="Nolan M."/>
            <person name="Lucas S."/>
            <person name="Hammon N."/>
            <person name="Deshpande S."/>
            <person name="Cheng J.F."/>
            <person name="Tapia R."/>
            <person name="Han C."/>
            <person name="Goodwin L."/>
            <person name="Pitluck S."/>
            <person name="Huntemann M."/>
            <person name="Liolios K."/>
            <person name="Pagani I."/>
            <person name="Mavromatis K."/>
            <person name="Ovchinikova G."/>
            <person name="Pati A."/>
            <person name="Chen A."/>
            <person name="Palaniappan K."/>
            <person name="Land M."/>
            <person name="Hauser L."/>
            <person name="Brambilla E.M."/>
            <person name="Kannan K.P."/>
            <person name="Rohde M."/>
            <person name="Tindall B.J."/>
            <person name="Goker M."/>
            <person name="Detter J.C."/>
            <person name="Woyke T."/>
            <person name="Bristow J."/>
            <person name="Eisen J.A."/>
            <person name="Markowitz V."/>
            <person name="Hugenholtz P."/>
            <person name="Kyrpides N.C."/>
            <person name="Klenk H.P."/>
            <person name="Lapidus A."/>
        </authorList>
    </citation>
    <scope>NUCLEOTIDE SEQUENCE [LARGE SCALE GENOMIC DNA]</scope>
    <source>
        <strain evidence="3">ATCC 33744 / DSM 2228 / GSL</strain>
    </source>
</reference>
<dbReference type="RefSeq" id="WP_014553037.1">
    <property type="nucleotide sequence ID" value="NC_017455.1"/>
</dbReference>
<keyword evidence="3" id="KW-1185">Reference proteome</keyword>
<dbReference type="EMBL" id="CP002175">
    <property type="protein sequence ID" value="ADO77004.1"/>
    <property type="molecule type" value="Genomic_DNA"/>
</dbReference>
<gene>
    <name evidence="2" type="ordered locus">Hprae_0850</name>
</gene>
<sequence>MRVNLLEKDASIKVEWVEILVVLLIILIFTLPIVHFYLNYIEVQNLKQRRINWETRLKAMEPELAHYQNLKKEIDNFKLPAKVELEKYNVYPFFLEFAKIIEGEISFNNLDYNSGQINIQGRADDINSLLDFSARIFDSEVFSLISLERFEKNNKLEFNLVLKLDNRQKDVIYNE</sequence>
<dbReference type="AlphaFoldDB" id="E3DR98"/>
<keyword evidence="1" id="KW-0812">Transmembrane</keyword>
<organism evidence="2 3">
    <name type="scientific">Halanaerobium praevalens (strain ATCC 33744 / DSM 2228 / GSL)</name>
    <dbReference type="NCBI Taxonomy" id="572479"/>
    <lineage>
        <taxon>Bacteria</taxon>
        <taxon>Bacillati</taxon>
        <taxon>Bacillota</taxon>
        <taxon>Clostridia</taxon>
        <taxon>Halanaerobiales</taxon>
        <taxon>Halanaerobiaceae</taxon>
        <taxon>Halanaerobium</taxon>
    </lineage>
</organism>